<protein>
    <submittedName>
        <fullName evidence="1">Uncharacterized protein</fullName>
    </submittedName>
</protein>
<comment type="caution">
    <text evidence="1">The sequence shown here is derived from an EMBL/GenBank/DDBJ whole genome shotgun (WGS) entry which is preliminary data.</text>
</comment>
<evidence type="ECO:0000313" key="2">
    <source>
        <dbReference type="Proteomes" id="UP001234297"/>
    </source>
</evidence>
<proteinExistence type="predicted"/>
<organism evidence="1 2">
    <name type="scientific">Persea americana</name>
    <name type="common">Avocado</name>
    <dbReference type="NCBI Taxonomy" id="3435"/>
    <lineage>
        <taxon>Eukaryota</taxon>
        <taxon>Viridiplantae</taxon>
        <taxon>Streptophyta</taxon>
        <taxon>Embryophyta</taxon>
        <taxon>Tracheophyta</taxon>
        <taxon>Spermatophyta</taxon>
        <taxon>Magnoliopsida</taxon>
        <taxon>Magnoliidae</taxon>
        <taxon>Laurales</taxon>
        <taxon>Lauraceae</taxon>
        <taxon>Persea</taxon>
    </lineage>
</organism>
<keyword evidence="2" id="KW-1185">Reference proteome</keyword>
<evidence type="ECO:0000313" key="1">
    <source>
        <dbReference type="EMBL" id="KAJ8630324.1"/>
    </source>
</evidence>
<accession>A0ACC2LA11</accession>
<sequence length="83" mass="9709">MDTDDRNDERECNPRNRERDDVSRTRNAMRPLNGPSKLHFIFPLPSSLSLNANLYTPLISFFRNKKPLSFKVVHVSATFKKFL</sequence>
<dbReference type="EMBL" id="CM056815">
    <property type="protein sequence ID" value="KAJ8630324.1"/>
    <property type="molecule type" value="Genomic_DNA"/>
</dbReference>
<gene>
    <name evidence="1" type="ORF">MRB53_023647</name>
</gene>
<dbReference type="Proteomes" id="UP001234297">
    <property type="component" value="Chromosome 7"/>
</dbReference>
<name>A0ACC2LA11_PERAE</name>
<reference evidence="1 2" key="1">
    <citation type="journal article" date="2022" name="Hortic Res">
        <title>A haplotype resolved chromosomal level avocado genome allows analysis of novel avocado genes.</title>
        <authorList>
            <person name="Nath O."/>
            <person name="Fletcher S.J."/>
            <person name="Hayward A."/>
            <person name="Shaw L.M."/>
            <person name="Masouleh A.K."/>
            <person name="Furtado A."/>
            <person name="Henry R.J."/>
            <person name="Mitter N."/>
        </authorList>
    </citation>
    <scope>NUCLEOTIDE SEQUENCE [LARGE SCALE GENOMIC DNA]</scope>
    <source>
        <strain evidence="2">cv. Hass</strain>
    </source>
</reference>